<keyword evidence="5 7" id="KW-1133">Transmembrane helix</keyword>
<dbReference type="PANTHER" id="PTHR13131">
    <property type="entry name" value="CYSTINOSIN"/>
    <property type="match status" value="1"/>
</dbReference>
<dbReference type="GeneID" id="40383028"/>
<organism evidence="9 10">
    <name type="scientific">Pichia kudriavzevii</name>
    <name type="common">Yeast</name>
    <name type="synonym">Issatchenkia orientalis</name>
    <dbReference type="NCBI Taxonomy" id="4909"/>
    <lineage>
        <taxon>Eukaryota</taxon>
        <taxon>Fungi</taxon>
        <taxon>Dikarya</taxon>
        <taxon>Ascomycota</taxon>
        <taxon>Saccharomycotina</taxon>
        <taxon>Pichiomycetes</taxon>
        <taxon>Pichiales</taxon>
        <taxon>Pichiaceae</taxon>
        <taxon>Pichia</taxon>
    </lineage>
</organism>
<sequence length="253" mass="29126">MSLASFCGWAYAIIWGVAFYPTIFLNYKLKTSDSMSWDFIILNLVGYSCYTLSLYLQLYNDTVRLQYKQLFGGRLPLLSLADITYSAHGLLLIYIILSQIIFGNSLWKFNNQRISFRLQRTSRILLMVLFTYVFLSLSADKSGHAFLNFTINLAYCKIIISLVKYLPQVQHNYRRKTMYGISRMQIQLDLLGALFCIAEIYLKNELPLMKAIEANRGKLGITLVASVFSTIFLYQIHIYGTSPEANNKEKSMV</sequence>
<evidence type="ECO:0000256" key="3">
    <source>
        <dbReference type="ARBA" id="ARBA00022692"/>
    </source>
</evidence>
<comment type="subcellular location">
    <subcellularLocation>
        <location evidence="1">Endomembrane system</location>
        <topology evidence="1">Multi-pass membrane protein</topology>
    </subcellularLocation>
</comment>
<dbReference type="KEGG" id="pkz:C5L36_0B05110"/>
<dbReference type="SMART" id="SM00679">
    <property type="entry name" value="CTNS"/>
    <property type="match status" value="2"/>
</dbReference>
<evidence type="ECO:0000256" key="5">
    <source>
        <dbReference type="ARBA" id="ARBA00022989"/>
    </source>
</evidence>
<dbReference type="Proteomes" id="UP000195871">
    <property type="component" value="Unassembled WGS sequence"/>
</dbReference>
<dbReference type="Proteomes" id="UP000249293">
    <property type="component" value="Chromosome 2"/>
</dbReference>
<name>A0A1Z8JLL6_PICKU</name>
<accession>A0A1Z8JLL6</accession>
<dbReference type="GO" id="GO:0000324">
    <property type="term" value="C:fungal-type vacuole"/>
    <property type="evidence" value="ECO:0007669"/>
    <property type="project" value="TreeGrafter"/>
</dbReference>
<dbReference type="InterPro" id="IPR006603">
    <property type="entry name" value="PQ-loop_rpt"/>
</dbReference>
<feature type="transmembrane region" description="Helical" evidence="7">
    <location>
        <begin position="123"/>
        <end position="139"/>
    </location>
</feature>
<dbReference type="AlphaFoldDB" id="A0A1Z8JLL6"/>
<evidence type="ECO:0000313" key="9">
    <source>
        <dbReference type="EMBL" id="OUT21486.1"/>
    </source>
</evidence>
<evidence type="ECO:0000313" key="10">
    <source>
        <dbReference type="Proteomes" id="UP000195871"/>
    </source>
</evidence>
<evidence type="ECO:0008006" key="12">
    <source>
        <dbReference type="Google" id="ProtNLM"/>
    </source>
</evidence>
<feature type="transmembrane region" description="Helical" evidence="7">
    <location>
        <begin position="145"/>
        <end position="166"/>
    </location>
</feature>
<reference evidence="9 10" key="1">
    <citation type="submission" date="2017-05" db="EMBL/GenBank/DDBJ databases">
        <title>The Genome Sequence of Candida krusei Ckrusei653.</title>
        <authorList>
            <person name="Cuomo C."/>
            <person name="Forche A."/>
            <person name="Young S."/>
            <person name="Abouelleil A."/>
            <person name="Cao P."/>
            <person name="Chapman S."/>
            <person name="Cusick C."/>
            <person name="Shea T."/>
            <person name="Nusbaum C."/>
            <person name="Birren B."/>
        </authorList>
    </citation>
    <scope>NUCLEOTIDE SEQUENCE [LARGE SCALE GENOMIC DNA]</scope>
    <source>
        <strain evidence="9 10">Ckrusei653</strain>
    </source>
</reference>
<proteinExistence type="predicted"/>
<evidence type="ECO:0000313" key="11">
    <source>
        <dbReference type="Proteomes" id="UP000249293"/>
    </source>
</evidence>
<evidence type="ECO:0000256" key="1">
    <source>
        <dbReference type="ARBA" id="ARBA00004127"/>
    </source>
</evidence>
<evidence type="ECO:0000256" key="6">
    <source>
        <dbReference type="ARBA" id="ARBA00023136"/>
    </source>
</evidence>
<dbReference type="RefSeq" id="XP_029320740.1">
    <property type="nucleotide sequence ID" value="XM_029464881.1"/>
</dbReference>
<dbReference type="GO" id="GO:0005774">
    <property type="term" value="C:vacuolar membrane"/>
    <property type="evidence" value="ECO:0007669"/>
    <property type="project" value="TreeGrafter"/>
</dbReference>
<keyword evidence="6 7" id="KW-0472">Membrane</keyword>
<dbReference type="Pfam" id="PF04193">
    <property type="entry name" value="PQ-loop"/>
    <property type="match status" value="2"/>
</dbReference>
<feature type="transmembrane region" description="Helical" evidence="7">
    <location>
        <begin position="78"/>
        <end position="102"/>
    </location>
</feature>
<dbReference type="Gene3D" id="1.20.1280.290">
    <property type="match status" value="2"/>
</dbReference>
<evidence type="ECO:0000313" key="8">
    <source>
        <dbReference type="EMBL" id="AWU75263.1"/>
    </source>
</evidence>
<evidence type="ECO:0000256" key="4">
    <source>
        <dbReference type="ARBA" id="ARBA00022737"/>
    </source>
</evidence>
<feature type="transmembrane region" description="Helical" evidence="7">
    <location>
        <begin position="222"/>
        <end position="240"/>
    </location>
</feature>
<evidence type="ECO:0000256" key="7">
    <source>
        <dbReference type="SAM" id="Phobius"/>
    </source>
</evidence>
<gene>
    <name evidence="8" type="ORF">C5L36_0B05110</name>
    <name evidence="9" type="ORF">CAS74_003605</name>
</gene>
<dbReference type="EMBL" id="NHMM01000005">
    <property type="protein sequence ID" value="OUT21486.1"/>
    <property type="molecule type" value="Genomic_DNA"/>
</dbReference>
<protein>
    <recommendedName>
        <fullName evidence="12">Cystinosin</fullName>
    </recommendedName>
</protein>
<keyword evidence="3 7" id="KW-0812">Transmembrane</keyword>
<dbReference type="InterPro" id="IPR005282">
    <property type="entry name" value="LC_transporter"/>
</dbReference>
<reference evidence="8 11" key="2">
    <citation type="submission" date="2018-06" db="EMBL/GenBank/DDBJ databases">
        <title>Population genomics shows no distinction between pathogenic Candida krusei and environmental Pichia kudriavzevii: One species, four names.</title>
        <authorList>
            <person name="Douglass A.P."/>
            <person name="Offei B."/>
            <person name="Braun-Galleani S."/>
            <person name="Coughlan A.Y."/>
            <person name="Martos A."/>
            <person name="Ortiz-Merino R.A."/>
            <person name="Byrne K.P."/>
            <person name="Wolfe K.H."/>
        </authorList>
    </citation>
    <scope>NUCLEOTIDE SEQUENCE [LARGE SCALE GENOMIC DNA]</scope>
    <source>
        <strain evidence="8 11">CBS573</strain>
    </source>
</reference>
<dbReference type="GO" id="GO:0012505">
    <property type="term" value="C:endomembrane system"/>
    <property type="evidence" value="ECO:0007669"/>
    <property type="project" value="UniProtKB-SubCell"/>
</dbReference>
<dbReference type="EMBL" id="CP028774">
    <property type="protein sequence ID" value="AWU75263.1"/>
    <property type="molecule type" value="Genomic_DNA"/>
</dbReference>
<keyword evidence="2" id="KW-0813">Transport</keyword>
<feature type="transmembrane region" description="Helical" evidence="7">
    <location>
        <begin position="39"/>
        <end position="58"/>
    </location>
</feature>
<dbReference type="GO" id="GO:0015184">
    <property type="term" value="F:L-cystine transmembrane transporter activity"/>
    <property type="evidence" value="ECO:0007669"/>
    <property type="project" value="TreeGrafter"/>
</dbReference>
<evidence type="ECO:0000256" key="2">
    <source>
        <dbReference type="ARBA" id="ARBA00022448"/>
    </source>
</evidence>
<keyword evidence="11" id="KW-1185">Reference proteome</keyword>
<feature type="transmembrane region" description="Helical" evidence="7">
    <location>
        <begin position="6"/>
        <end position="27"/>
    </location>
</feature>
<dbReference type="OrthoDB" id="75720at2759"/>
<dbReference type="PANTHER" id="PTHR13131:SF5">
    <property type="entry name" value="CYSTINOSIN"/>
    <property type="match status" value="1"/>
</dbReference>
<keyword evidence="4" id="KW-0677">Repeat</keyword>
<dbReference type="VEuPathDB" id="FungiDB:C5L36_0B05110"/>